<dbReference type="SUPFAM" id="SSF48452">
    <property type="entry name" value="TPR-like"/>
    <property type="match status" value="1"/>
</dbReference>
<dbReference type="InterPro" id="IPR050697">
    <property type="entry name" value="Adenylyl/Guanylyl_Cyclase_3/4"/>
</dbReference>
<dbReference type="PANTHER" id="PTHR43081">
    <property type="entry name" value="ADENYLATE CYCLASE, TERMINAL-DIFFERENTIATION SPECIFIC-RELATED"/>
    <property type="match status" value="1"/>
</dbReference>
<dbReference type="RefSeq" id="WP_034859503.1">
    <property type="nucleotide sequence ID" value="NZ_AJQT01000123.1"/>
</dbReference>
<geneLocation type="plasmid" evidence="4">
    <name>psj05684b</name>
</geneLocation>
<dbReference type="PROSITE" id="PS50125">
    <property type="entry name" value="GUANYLATE_CYCLASE_2"/>
    <property type="match status" value="1"/>
</dbReference>
<dbReference type="eggNOG" id="COG2114">
    <property type="taxonomic scope" value="Bacteria"/>
</dbReference>
<dbReference type="InterPro" id="IPR019734">
    <property type="entry name" value="TPR_rpt"/>
</dbReference>
<keyword evidence="4" id="KW-1185">Reference proteome</keyword>
<dbReference type="GO" id="GO:0004016">
    <property type="term" value="F:adenylate cyclase activity"/>
    <property type="evidence" value="ECO:0007669"/>
    <property type="project" value="UniProtKB-ARBA"/>
</dbReference>
<gene>
    <name evidence="3" type="ORF">SJ05684_b54890</name>
</gene>
<dbReference type="PANTHER" id="PTHR43081:SF19">
    <property type="entry name" value="PH-SENSITIVE ADENYLATE CYCLASE RV1264"/>
    <property type="match status" value="1"/>
</dbReference>
<proteinExistence type="predicted"/>
<dbReference type="SUPFAM" id="SSF55073">
    <property type="entry name" value="Nucleotide cyclase"/>
    <property type="match status" value="1"/>
</dbReference>
<keyword evidence="1" id="KW-0802">TPR repeat</keyword>
<evidence type="ECO:0000313" key="3">
    <source>
        <dbReference type="EMBL" id="ASY66471.1"/>
    </source>
</evidence>
<organism evidence="3 4">
    <name type="scientific">Sinorhizobium sojae CCBAU 05684</name>
    <dbReference type="NCBI Taxonomy" id="716928"/>
    <lineage>
        <taxon>Bacteria</taxon>
        <taxon>Pseudomonadati</taxon>
        <taxon>Pseudomonadota</taxon>
        <taxon>Alphaproteobacteria</taxon>
        <taxon>Hyphomicrobiales</taxon>
        <taxon>Rhizobiaceae</taxon>
        <taxon>Sinorhizobium/Ensifer group</taxon>
        <taxon>Sinorhizobium</taxon>
    </lineage>
</organism>
<dbReference type="STRING" id="716928.GCA_000261485_05233"/>
<reference evidence="3 4" key="1">
    <citation type="submission" date="2017-08" db="EMBL/GenBank/DDBJ databases">
        <title>Multipartite genome sequences of Sinorhizobium species nodulating soybeans.</title>
        <authorList>
            <person name="Tian C.F."/>
        </authorList>
    </citation>
    <scope>NUCLEOTIDE SEQUENCE [LARGE SCALE GENOMIC DNA]</scope>
    <source>
        <strain evidence="3 4">CCBAU 05684</strain>
        <plasmid evidence="4">psj05684b</plasmid>
    </source>
</reference>
<dbReference type="EMBL" id="CP023068">
    <property type="protein sequence ID" value="ASY66471.1"/>
    <property type="molecule type" value="Genomic_DNA"/>
</dbReference>
<dbReference type="GO" id="GO:0035556">
    <property type="term" value="P:intracellular signal transduction"/>
    <property type="evidence" value="ECO:0007669"/>
    <property type="project" value="InterPro"/>
</dbReference>
<accession>A0A249PKN7</accession>
<dbReference type="AlphaFoldDB" id="A0A249PKN7"/>
<feature type="repeat" description="TPR" evidence="1">
    <location>
        <begin position="454"/>
        <end position="487"/>
    </location>
</feature>
<dbReference type="OrthoDB" id="9807521at2"/>
<feature type="repeat" description="TPR" evidence="1">
    <location>
        <begin position="420"/>
        <end position="453"/>
    </location>
</feature>
<dbReference type="KEGG" id="esj:SJ05684_b54890"/>
<dbReference type="eggNOG" id="COG0457">
    <property type="taxonomic scope" value="Bacteria"/>
</dbReference>
<dbReference type="Gene3D" id="3.40.50.10070">
    <property type="entry name" value="TolB, N-terminal domain"/>
    <property type="match status" value="1"/>
</dbReference>
<feature type="domain" description="Guanylate cyclase" evidence="2">
    <location>
        <begin position="12"/>
        <end position="127"/>
    </location>
</feature>
<dbReference type="InterPro" id="IPR001054">
    <property type="entry name" value="A/G_cyclase"/>
</dbReference>
<sequence length="624" mass="69024">MDDPNVHRRLTAILAADVVTYTRLMARDEAGTHASWKSHRRELIDPKISEYEGRIVKDTGDGFLAEFPSVVNAVTCAATVQCGMLERNAGVQPPSRIELRMGINLGDVIAEGDDIFGDGVNVAVRLEKLAAPGGIAVSAAVRDNVGNRLDLQFEDMGEHTLKNIDRPVRAYGISLGFPPAARTIGSGADTQEPWEIEKPSIAVLPFNNISGDPEQEYFSDGITEDLITDLTKISGLFVVARNTVYTYKGKPVKTQQVSQDLSVGYILEGSVRKAGSRVRITAQLVEGKGGGHLWADRYDRDLTDIFALQDEITHTIVDHLKVKLLPEEKKVIGRVPTENFKAYAYYLRGRQFLHWHSKSHYVLAKRMFEMAVELDPLYARAYAGIADCDSFLFLHYNADVSVDGILATSAKALDLESGLAEAHASLGLALSLRERHSEAMAEFDQAINLDPNLFEANYFYARACFAQGKLDEAARHFQRAAEIKPDDYQSLIVLVNVLRSLGREDEMKVAAREGVARAERELALRPENSRAAYLGAVGLAALGELDRAKEWAGRALAIDPDDRLAKYNVACFYSLEGEADRAVDLLLELLPGATHETKRWIRYDSDLDAVRSHPRFPKVLELLG</sequence>
<dbReference type="Gene3D" id="1.25.40.10">
    <property type="entry name" value="Tetratricopeptide repeat domain"/>
    <property type="match status" value="2"/>
</dbReference>
<dbReference type="Proteomes" id="UP000217211">
    <property type="component" value="Plasmid pSJ05684b"/>
</dbReference>
<dbReference type="Gene3D" id="3.30.70.1230">
    <property type="entry name" value="Nucleotide cyclase"/>
    <property type="match status" value="1"/>
</dbReference>
<dbReference type="CDD" id="cd07302">
    <property type="entry name" value="CHD"/>
    <property type="match status" value="1"/>
</dbReference>
<evidence type="ECO:0000313" key="4">
    <source>
        <dbReference type="Proteomes" id="UP000217211"/>
    </source>
</evidence>
<dbReference type="NCBIfam" id="NF047558">
    <property type="entry name" value="TPR_END_plus"/>
    <property type="match status" value="1"/>
</dbReference>
<name>A0A249PKN7_9HYPH</name>
<dbReference type="SMART" id="SM00028">
    <property type="entry name" value="TPR"/>
    <property type="match status" value="4"/>
</dbReference>
<evidence type="ECO:0000259" key="2">
    <source>
        <dbReference type="PROSITE" id="PS50125"/>
    </source>
</evidence>
<dbReference type="eggNOG" id="COG5616">
    <property type="taxonomic scope" value="Bacteria"/>
</dbReference>
<dbReference type="Pfam" id="PF00211">
    <property type="entry name" value="Guanylate_cyc"/>
    <property type="match status" value="1"/>
</dbReference>
<protein>
    <submittedName>
        <fullName evidence="3">Adenylate cyclase</fullName>
    </submittedName>
</protein>
<dbReference type="GO" id="GO:0006171">
    <property type="term" value="P:cAMP biosynthetic process"/>
    <property type="evidence" value="ECO:0007669"/>
    <property type="project" value="TreeGrafter"/>
</dbReference>
<keyword evidence="3" id="KW-0614">Plasmid</keyword>
<dbReference type="InterPro" id="IPR011990">
    <property type="entry name" value="TPR-like_helical_dom_sf"/>
</dbReference>
<dbReference type="Pfam" id="PF14559">
    <property type="entry name" value="TPR_19"/>
    <property type="match status" value="1"/>
</dbReference>
<dbReference type="InterPro" id="IPR029787">
    <property type="entry name" value="Nucleotide_cyclase"/>
</dbReference>
<evidence type="ECO:0000256" key="1">
    <source>
        <dbReference type="PROSITE-ProRule" id="PRU00339"/>
    </source>
</evidence>
<dbReference type="PROSITE" id="PS50005">
    <property type="entry name" value="TPR"/>
    <property type="match status" value="2"/>
</dbReference>